<reference evidence="3 4" key="1">
    <citation type="submission" date="2015-09" db="EMBL/GenBank/DDBJ databases">
        <title>Draft genome of the parasitic nematode Teladorsagia circumcincta isolate WARC Sus (inbred).</title>
        <authorList>
            <person name="Mitreva M."/>
        </authorList>
    </citation>
    <scope>NUCLEOTIDE SEQUENCE [LARGE SCALE GENOMIC DNA]</scope>
    <source>
        <strain evidence="3 4">S</strain>
    </source>
</reference>
<dbReference type="InterPro" id="IPR017937">
    <property type="entry name" value="Thioredoxin_CS"/>
</dbReference>
<keyword evidence="4" id="KW-1185">Reference proteome</keyword>
<accession>A0A2G9UD82</accession>
<dbReference type="PROSITE" id="PS00194">
    <property type="entry name" value="THIOREDOXIN_1"/>
    <property type="match status" value="1"/>
</dbReference>
<proteinExistence type="predicted"/>
<evidence type="ECO:0000256" key="1">
    <source>
        <dbReference type="ARBA" id="ARBA00023157"/>
    </source>
</evidence>
<dbReference type="AlphaFoldDB" id="A0A2G9UD82"/>
<evidence type="ECO:0000313" key="4">
    <source>
        <dbReference type="Proteomes" id="UP000230423"/>
    </source>
</evidence>
<dbReference type="OrthoDB" id="2121326at2759"/>
<dbReference type="Gene3D" id="3.40.30.10">
    <property type="entry name" value="Glutaredoxin"/>
    <property type="match status" value="1"/>
</dbReference>
<dbReference type="InterPro" id="IPR013766">
    <property type="entry name" value="Thioredoxin_domain"/>
</dbReference>
<sequence length="131" mass="15073">EEFDQLLNDSADSLIVIDFYATWCGPCKIMGPKFTKMSSEYPTVVFVKIDVDETDIVEGSLEDDLRRKIEQHKTTTKQNREVKIEKKRKAVLKAFLDTIGTRVSQENKLMLLHCLGEDGDGLMEVLYRNEQ</sequence>
<dbReference type="EMBL" id="KZ347222">
    <property type="protein sequence ID" value="PIO68171.1"/>
    <property type="molecule type" value="Genomic_DNA"/>
</dbReference>
<organism evidence="3 4">
    <name type="scientific">Teladorsagia circumcincta</name>
    <name type="common">Brown stomach worm</name>
    <name type="synonym">Ostertagia circumcincta</name>
    <dbReference type="NCBI Taxonomy" id="45464"/>
    <lineage>
        <taxon>Eukaryota</taxon>
        <taxon>Metazoa</taxon>
        <taxon>Ecdysozoa</taxon>
        <taxon>Nematoda</taxon>
        <taxon>Chromadorea</taxon>
        <taxon>Rhabditida</taxon>
        <taxon>Rhabditina</taxon>
        <taxon>Rhabditomorpha</taxon>
        <taxon>Strongyloidea</taxon>
        <taxon>Trichostrongylidae</taxon>
        <taxon>Teladorsagia</taxon>
    </lineage>
</organism>
<gene>
    <name evidence="3" type="ORF">TELCIR_10053</name>
</gene>
<feature type="non-terminal residue" evidence="3">
    <location>
        <position position="1"/>
    </location>
</feature>
<dbReference type="PANTHER" id="PTHR46115">
    <property type="entry name" value="THIOREDOXIN-LIKE PROTEIN 1"/>
    <property type="match status" value="1"/>
</dbReference>
<dbReference type="PROSITE" id="PS51352">
    <property type="entry name" value="THIOREDOXIN_2"/>
    <property type="match status" value="1"/>
</dbReference>
<name>A0A2G9UD82_TELCI</name>
<dbReference type="SUPFAM" id="SSF52833">
    <property type="entry name" value="Thioredoxin-like"/>
    <property type="match status" value="1"/>
</dbReference>
<protein>
    <submittedName>
        <fullName evidence="3">Thioredoxin</fullName>
    </submittedName>
</protein>
<dbReference type="CDD" id="cd02947">
    <property type="entry name" value="TRX_family"/>
    <property type="match status" value="1"/>
</dbReference>
<evidence type="ECO:0000259" key="2">
    <source>
        <dbReference type="PROSITE" id="PS51352"/>
    </source>
</evidence>
<evidence type="ECO:0000313" key="3">
    <source>
        <dbReference type="EMBL" id="PIO68171.1"/>
    </source>
</evidence>
<dbReference type="Pfam" id="PF00085">
    <property type="entry name" value="Thioredoxin"/>
    <property type="match status" value="1"/>
</dbReference>
<feature type="domain" description="Thioredoxin" evidence="2">
    <location>
        <begin position="1"/>
        <end position="101"/>
    </location>
</feature>
<dbReference type="InterPro" id="IPR036249">
    <property type="entry name" value="Thioredoxin-like_sf"/>
</dbReference>
<dbReference type="Proteomes" id="UP000230423">
    <property type="component" value="Unassembled WGS sequence"/>
</dbReference>
<keyword evidence="1" id="KW-1015">Disulfide bond</keyword>